<reference evidence="2" key="1">
    <citation type="submission" date="2019-12" db="EMBL/GenBank/DDBJ databases">
        <title>Genome sequencing and annotation of Brassica cretica.</title>
        <authorList>
            <person name="Studholme D.J."/>
            <person name="Sarris P.F."/>
        </authorList>
    </citation>
    <scope>NUCLEOTIDE SEQUENCE</scope>
    <source>
        <strain evidence="2">PFS-102/07</strain>
        <tissue evidence="2">Leaf</tissue>
    </source>
</reference>
<gene>
    <name evidence="2" type="ORF">F2Q70_00005129</name>
</gene>
<proteinExistence type="predicted"/>
<dbReference type="AlphaFoldDB" id="A0A8S9J4V8"/>
<name>A0A8S9J4V8_BRACR</name>
<dbReference type="EMBL" id="QGKY02001015">
    <property type="protein sequence ID" value="KAF2576623.1"/>
    <property type="molecule type" value="Genomic_DNA"/>
</dbReference>
<organism evidence="2">
    <name type="scientific">Brassica cretica</name>
    <name type="common">Mustard</name>
    <dbReference type="NCBI Taxonomy" id="69181"/>
    <lineage>
        <taxon>Eukaryota</taxon>
        <taxon>Viridiplantae</taxon>
        <taxon>Streptophyta</taxon>
        <taxon>Embryophyta</taxon>
        <taxon>Tracheophyta</taxon>
        <taxon>Spermatophyta</taxon>
        <taxon>Magnoliopsida</taxon>
        <taxon>eudicotyledons</taxon>
        <taxon>Gunneridae</taxon>
        <taxon>Pentapetalae</taxon>
        <taxon>rosids</taxon>
        <taxon>malvids</taxon>
        <taxon>Brassicales</taxon>
        <taxon>Brassicaceae</taxon>
        <taxon>Brassiceae</taxon>
        <taxon>Brassica</taxon>
    </lineage>
</organism>
<sequence length="308" mass="33417">MALPGSAYRWNIIAGTHPAPAEGESTVLRARQLPLDRRQVNSLVSETVLLGSSLWSKCVSDGSFLTWNMSGSAINDPFAAYQEAAKIMSAKKGYTSRTASGAEVIITGSRRATMVKLEPTSSSQGKKSKGGGVTTRPAHQSAGAARSAGGLSVALANLNFKVFPQDGVVLPAGDPSEVVQREREHRTAPELEICDFKDKVRELEKVAETYSAGSLAASQKSQELEEVETLKLEMVMAVNGARIVSRWELMREWLNKQSGQWDLNRALDQYKMVILEEAKKKGDPPLSFEDEPAIPPASEMDVDLSVKP</sequence>
<evidence type="ECO:0000256" key="1">
    <source>
        <dbReference type="SAM" id="MobiDB-lite"/>
    </source>
</evidence>
<evidence type="ECO:0000313" key="2">
    <source>
        <dbReference type="EMBL" id="KAF2576623.1"/>
    </source>
</evidence>
<accession>A0A8S9J4V8</accession>
<feature type="region of interest" description="Disordered" evidence="1">
    <location>
        <begin position="116"/>
        <end position="144"/>
    </location>
</feature>
<comment type="caution">
    <text evidence="2">The sequence shown here is derived from an EMBL/GenBank/DDBJ whole genome shotgun (WGS) entry which is preliminary data.</text>
</comment>
<protein>
    <submittedName>
        <fullName evidence="2">Uncharacterized protein</fullName>
    </submittedName>
</protein>
<feature type="region of interest" description="Disordered" evidence="1">
    <location>
        <begin position="281"/>
        <end position="308"/>
    </location>
</feature>